<evidence type="ECO:0000313" key="9">
    <source>
        <dbReference type="Proteomes" id="UP000070224"/>
    </source>
</evidence>
<dbReference type="SUPFAM" id="SSF55874">
    <property type="entry name" value="ATPase domain of HSP90 chaperone/DNA topoisomerase II/histidine kinase"/>
    <property type="match status" value="1"/>
</dbReference>
<dbReference type="SMART" id="SM00387">
    <property type="entry name" value="HATPase_c"/>
    <property type="match status" value="1"/>
</dbReference>
<keyword evidence="6" id="KW-1133">Transmembrane helix</keyword>
<dbReference type="GO" id="GO:0030295">
    <property type="term" value="F:protein kinase activator activity"/>
    <property type="evidence" value="ECO:0007669"/>
    <property type="project" value="TreeGrafter"/>
</dbReference>
<dbReference type="Gene3D" id="1.10.287.130">
    <property type="match status" value="1"/>
</dbReference>
<dbReference type="PROSITE" id="PS50109">
    <property type="entry name" value="HIS_KIN"/>
    <property type="match status" value="1"/>
</dbReference>
<dbReference type="GO" id="GO:0000156">
    <property type="term" value="F:phosphorelay response regulator activity"/>
    <property type="evidence" value="ECO:0007669"/>
    <property type="project" value="TreeGrafter"/>
</dbReference>
<dbReference type="InterPro" id="IPR003594">
    <property type="entry name" value="HATPase_dom"/>
</dbReference>
<proteinExistence type="predicted"/>
<feature type="domain" description="Histidine kinase" evidence="7">
    <location>
        <begin position="288"/>
        <end position="511"/>
    </location>
</feature>
<dbReference type="STRING" id="322095.HMPREF3185_01635"/>
<protein>
    <recommendedName>
        <fullName evidence="2">histidine kinase</fullName>
        <ecNumber evidence="2">2.7.13.3</ecNumber>
    </recommendedName>
</protein>
<dbReference type="Proteomes" id="UP000070224">
    <property type="component" value="Unassembled WGS sequence"/>
</dbReference>
<dbReference type="AlphaFoldDB" id="A0A134B425"/>
<dbReference type="GO" id="GO:0000155">
    <property type="term" value="F:phosphorelay sensor kinase activity"/>
    <property type="evidence" value="ECO:0007669"/>
    <property type="project" value="InterPro"/>
</dbReference>
<dbReference type="RefSeq" id="WP_060935771.1">
    <property type="nucleotide sequence ID" value="NZ_KQ960459.1"/>
</dbReference>
<feature type="transmembrane region" description="Helical" evidence="6">
    <location>
        <begin position="250"/>
        <end position="273"/>
    </location>
</feature>
<gene>
    <name evidence="8" type="ORF">HMPREF3185_01635</name>
</gene>
<keyword evidence="6" id="KW-0812">Transmembrane</keyword>
<dbReference type="InterPro" id="IPR005467">
    <property type="entry name" value="His_kinase_dom"/>
</dbReference>
<comment type="caution">
    <text evidence="8">The sequence shown here is derived from an EMBL/GenBank/DDBJ whole genome shotgun (WGS) entry which is preliminary data.</text>
</comment>
<dbReference type="CDD" id="cd00082">
    <property type="entry name" value="HisKA"/>
    <property type="match status" value="1"/>
</dbReference>
<evidence type="ECO:0000256" key="6">
    <source>
        <dbReference type="SAM" id="Phobius"/>
    </source>
</evidence>
<evidence type="ECO:0000313" key="8">
    <source>
        <dbReference type="EMBL" id="KXB74691.1"/>
    </source>
</evidence>
<comment type="catalytic activity">
    <reaction evidence="1">
        <text>ATP + protein L-histidine = ADP + protein N-phospho-L-histidine.</text>
        <dbReference type="EC" id="2.7.13.3"/>
    </reaction>
</comment>
<dbReference type="SUPFAM" id="SSF47384">
    <property type="entry name" value="Homodimeric domain of signal transducing histidine kinase"/>
    <property type="match status" value="1"/>
</dbReference>
<keyword evidence="6" id="KW-0472">Membrane</keyword>
<dbReference type="FunFam" id="3.30.565.10:FF:000006">
    <property type="entry name" value="Sensor histidine kinase WalK"/>
    <property type="match status" value="1"/>
</dbReference>
<evidence type="ECO:0000256" key="5">
    <source>
        <dbReference type="ARBA" id="ARBA00022777"/>
    </source>
</evidence>
<feature type="transmembrane region" description="Helical" evidence="6">
    <location>
        <begin position="5"/>
        <end position="25"/>
    </location>
</feature>
<dbReference type="InterPro" id="IPR036890">
    <property type="entry name" value="HATPase_C_sf"/>
</dbReference>
<dbReference type="InterPro" id="IPR004358">
    <property type="entry name" value="Sig_transdc_His_kin-like_C"/>
</dbReference>
<dbReference type="PANTHER" id="PTHR42878:SF13">
    <property type="entry name" value="HISTIDINE KINASE"/>
    <property type="match status" value="1"/>
</dbReference>
<dbReference type="InterPro" id="IPR036097">
    <property type="entry name" value="HisK_dim/P_sf"/>
</dbReference>
<dbReference type="OrthoDB" id="1933776at2"/>
<dbReference type="SMART" id="SM00388">
    <property type="entry name" value="HisKA"/>
    <property type="match status" value="1"/>
</dbReference>
<dbReference type="EMBL" id="LSDK01000114">
    <property type="protein sequence ID" value="KXB74691.1"/>
    <property type="molecule type" value="Genomic_DNA"/>
</dbReference>
<evidence type="ECO:0000256" key="2">
    <source>
        <dbReference type="ARBA" id="ARBA00012438"/>
    </source>
</evidence>
<keyword evidence="5 8" id="KW-0418">Kinase</keyword>
<organism evidence="8 9">
    <name type="scientific">Porphyromonas somerae</name>
    <dbReference type="NCBI Taxonomy" id="322095"/>
    <lineage>
        <taxon>Bacteria</taxon>
        <taxon>Pseudomonadati</taxon>
        <taxon>Bacteroidota</taxon>
        <taxon>Bacteroidia</taxon>
        <taxon>Bacteroidales</taxon>
        <taxon>Porphyromonadaceae</taxon>
        <taxon>Porphyromonas</taxon>
    </lineage>
</organism>
<dbReference type="PANTHER" id="PTHR42878">
    <property type="entry name" value="TWO-COMPONENT HISTIDINE KINASE"/>
    <property type="match status" value="1"/>
</dbReference>
<keyword evidence="4" id="KW-0808">Transferase</keyword>
<dbReference type="PATRIC" id="fig|322095.3.peg.1610"/>
<reference evidence="9" key="1">
    <citation type="submission" date="2016-01" db="EMBL/GenBank/DDBJ databases">
        <authorList>
            <person name="Mitreva M."/>
            <person name="Pepin K.H."/>
            <person name="Mihindukulasuriya K.A."/>
            <person name="Fulton R."/>
            <person name="Fronick C."/>
            <person name="O'Laughlin M."/>
            <person name="Miner T."/>
            <person name="Herter B."/>
            <person name="Rosa B.A."/>
            <person name="Cordes M."/>
            <person name="Tomlinson C."/>
            <person name="Wollam A."/>
            <person name="Palsikar V.B."/>
            <person name="Mardis E.R."/>
            <person name="Wilson R.K."/>
        </authorList>
    </citation>
    <scope>NUCLEOTIDE SEQUENCE [LARGE SCALE GENOMIC DNA]</scope>
    <source>
        <strain evidence="9">KA00683</strain>
    </source>
</reference>
<dbReference type="Pfam" id="PF00512">
    <property type="entry name" value="HisKA"/>
    <property type="match status" value="1"/>
</dbReference>
<dbReference type="CDD" id="cd00075">
    <property type="entry name" value="HATPase"/>
    <property type="match status" value="1"/>
</dbReference>
<dbReference type="PRINTS" id="PR00344">
    <property type="entry name" value="BCTRLSENSOR"/>
</dbReference>
<accession>A0A134B425</accession>
<sequence>MRKRVIWIIVMALVSAYGLLSWVQYEYYGRVLELRTEGIRNQMKEAMGEVAEELQVRELIRYLNKGLNRKNDRFEDSEFLPTSVASFDIWTRTKLDTQIVQRALDRENIYLKMPHKGNTSRVDYRPSDRLVHAYFANVHALDRYILKYLYDSYNKDSIPQMVNVRLLKSLIREHLDNKDLCGPYMMSLHDYQGRTLYEYIPPTMVNAKRWEERNTVVQYLFVPTDGAETDRPYMKVTLDVTPTKSEVLRLALPSFISTIIVLVLGFSALGVLLKHMSFSSQRTSFINNMTHELKTPVSTILLSSQSLGQSLAERGDLTPRAQSALDIIGLEAQRMKFLIDKVLQFSLLDGASGRFSLEPLDVNELLLPVAEIYTFHAQQRGGDLELDLDALNTWVQGNHIHLSNVFFNLLDNAVKYSRPDEPLRLAIRTADEDGKIRITIEDNGIGMEKRELKRVFDRFYRVTSGKRHDVRGFGLGLAYVASVISQCGGTITAESELGVGTKMIIHLPASEPE</sequence>
<evidence type="ECO:0000256" key="4">
    <source>
        <dbReference type="ARBA" id="ARBA00022679"/>
    </source>
</evidence>
<dbReference type="Gene3D" id="3.30.565.10">
    <property type="entry name" value="Histidine kinase-like ATPase, C-terminal domain"/>
    <property type="match status" value="1"/>
</dbReference>
<dbReference type="InterPro" id="IPR003661">
    <property type="entry name" value="HisK_dim/P_dom"/>
</dbReference>
<keyword evidence="9" id="KW-1185">Reference proteome</keyword>
<evidence type="ECO:0000256" key="1">
    <source>
        <dbReference type="ARBA" id="ARBA00000085"/>
    </source>
</evidence>
<dbReference type="InterPro" id="IPR050351">
    <property type="entry name" value="BphY/WalK/GraS-like"/>
</dbReference>
<dbReference type="EC" id="2.7.13.3" evidence="2"/>
<dbReference type="Pfam" id="PF02518">
    <property type="entry name" value="HATPase_c"/>
    <property type="match status" value="1"/>
</dbReference>
<dbReference type="GO" id="GO:0007234">
    <property type="term" value="P:osmosensory signaling via phosphorelay pathway"/>
    <property type="evidence" value="ECO:0007669"/>
    <property type="project" value="TreeGrafter"/>
</dbReference>
<evidence type="ECO:0000259" key="7">
    <source>
        <dbReference type="PROSITE" id="PS50109"/>
    </source>
</evidence>
<keyword evidence="3" id="KW-0597">Phosphoprotein</keyword>
<evidence type="ECO:0000256" key="3">
    <source>
        <dbReference type="ARBA" id="ARBA00022553"/>
    </source>
</evidence>
<name>A0A134B425_9PORP</name>